<dbReference type="OrthoDB" id="5365129at2759"/>
<dbReference type="Proteomes" id="UP000434172">
    <property type="component" value="Unassembled WGS sequence"/>
</dbReference>
<name>A0A8H3WJL6_9PEZI</name>
<evidence type="ECO:0000313" key="2">
    <source>
        <dbReference type="Proteomes" id="UP000434172"/>
    </source>
</evidence>
<proteinExistence type="predicted"/>
<keyword evidence="2" id="KW-1185">Reference proteome</keyword>
<dbReference type="EMBL" id="WOWK01000026">
    <property type="protein sequence ID" value="KAF0326976.1"/>
    <property type="molecule type" value="Genomic_DNA"/>
</dbReference>
<organism evidence="1 2">
    <name type="scientific">Colletotrichum asianum</name>
    <dbReference type="NCBI Taxonomy" id="702518"/>
    <lineage>
        <taxon>Eukaryota</taxon>
        <taxon>Fungi</taxon>
        <taxon>Dikarya</taxon>
        <taxon>Ascomycota</taxon>
        <taxon>Pezizomycotina</taxon>
        <taxon>Sordariomycetes</taxon>
        <taxon>Hypocreomycetidae</taxon>
        <taxon>Glomerellales</taxon>
        <taxon>Glomerellaceae</taxon>
        <taxon>Colletotrichum</taxon>
        <taxon>Colletotrichum gloeosporioides species complex</taxon>
    </lineage>
</organism>
<gene>
    <name evidence="1" type="ORF">GQ607_005740</name>
</gene>
<sequence length="488" mass="54061">MSGLSVPSNVPGLSIPSTVPGLSIPFNVSGLTTPATAWLDADPPIVLSSAIEEKKPEKKPAHNPNWLQTFNAYMGLFNFVKDVGVIFGWWPSGQQEKPKVLPGFTPGETPDDVPNYTKINFWIANDGPHPFDPTKPPMKNAGGDVPDIHLFGDGGNHIGSRYRAAWCPSGAIYCHVGVETEGHASYILLSGNRDPTCIALMTVEIPGVERKFGFAPGNWAAPCEKISGRRNPWYYANHDLPLKSAVNDVSKCLWIGKGKDNHRQPHVSGMQLRMKEFRSGEAPIRKMDYYCRNYPVLNFRTEPYPHVVQKWAIDPLLLESEAPTGPFLDPQWATETEDTEESETLVTEPLPTVTAMGTFGDAAVKERNRNRYARLARRWISSPDLAEQIAMDPSVYKSHKPGHLASELCDRNAGAVGHSFVSYTEKMFCYMPTKTLYKFCDDIDEGACWSEDDNKVIVKASGAGMMTLSAADIPDLRHAHSSMNIVWR</sequence>
<protein>
    <submittedName>
        <fullName evidence="1">Uncharacterized protein</fullName>
    </submittedName>
</protein>
<accession>A0A8H3WJL6</accession>
<evidence type="ECO:0000313" key="1">
    <source>
        <dbReference type="EMBL" id="KAF0326976.1"/>
    </source>
</evidence>
<dbReference type="AlphaFoldDB" id="A0A8H3WJL6"/>
<reference evidence="1 2" key="1">
    <citation type="submission" date="2019-12" db="EMBL/GenBank/DDBJ databases">
        <title>A genome sequence resource for the geographically widespread anthracnose pathogen Colletotrichum asianum.</title>
        <authorList>
            <person name="Meng Y."/>
        </authorList>
    </citation>
    <scope>NUCLEOTIDE SEQUENCE [LARGE SCALE GENOMIC DNA]</scope>
    <source>
        <strain evidence="1 2">ICMP 18580</strain>
    </source>
</reference>
<comment type="caution">
    <text evidence="1">The sequence shown here is derived from an EMBL/GenBank/DDBJ whole genome shotgun (WGS) entry which is preliminary data.</text>
</comment>